<keyword evidence="8" id="KW-0131">Cell cycle</keyword>
<evidence type="ECO:0000256" key="9">
    <source>
        <dbReference type="ARBA" id="ARBA00023328"/>
    </source>
</evidence>
<keyword evidence="6" id="KW-0995">Kinetochore</keyword>
<comment type="caution">
    <text evidence="11">The sequence shown here is derived from an EMBL/GenBank/DDBJ whole genome shotgun (WGS) entry which is preliminary data.</text>
</comment>
<dbReference type="Pfam" id="PF05859">
    <property type="entry name" value="Mis12"/>
    <property type="match status" value="1"/>
</dbReference>
<dbReference type="EMBL" id="BTCM01000004">
    <property type="protein sequence ID" value="GMK57299.1"/>
    <property type="molecule type" value="Genomic_DNA"/>
</dbReference>
<evidence type="ECO:0000256" key="8">
    <source>
        <dbReference type="ARBA" id="ARBA00023306"/>
    </source>
</evidence>
<dbReference type="PANTHER" id="PTHR14527:SF2">
    <property type="entry name" value="PROTEIN MIS12 HOMOLOG"/>
    <property type="match status" value="1"/>
</dbReference>
<dbReference type="GO" id="GO:0000070">
    <property type="term" value="P:mitotic sister chromatid segregation"/>
    <property type="evidence" value="ECO:0007669"/>
    <property type="project" value="TreeGrafter"/>
</dbReference>
<evidence type="ECO:0000256" key="1">
    <source>
        <dbReference type="ARBA" id="ARBA00004629"/>
    </source>
</evidence>
<evidence type="ECO:0000256" key="3">
    <source>
        <dbReference type="ARBA" id="ARBA00022454"/>
    </source>
</evidence>
<evidence type="ECO:0000256" key="7">
    <source>
        <dbReference type="ARBA" id="ARBA00023054"/>
    </source>
</evidence>
<feature type="region of interest" description="Disordered" evidence="10">
    <location>
        <begin position="1"/>
        <end position="58"/>
    </location>
</feature>
<evidence type="ECO:0000256" key="10">
    <source>
        <dbReference type="SAM" id="MobiDB-lite"/>
    </source>
</evidence>
<dbReference type="GO" id="GO:0000444">
    <property type="term" value="C:MIS12/MIND type complex"/>
    <property type="evidence" value="ECO:0007669"/>
    <property type="project" value="TreeGrafter"/>
</dbReference>
<accession>A0AAD3TUV6</accession>
<dbReference type="GO" id="GO:0051382">
    <property type="term" value="P:kinetochore assembly"/>
    <property type="evidence" value="ECO:0007669"/>
    <property type="project" value="TreeGrafter"/>
</dbReference>
<keyword evidence="7" id="KW-0175">Coiled coil</keyword>
<gene>
    <name evidence="11" type="ORF">CspeluHIS016_0401330</name>
</gene>
<reference evidence="11" key="1">
    <citation type="journal article" date="2023" name="BMC Genomics">
        <title>Chromosome-level genome assemblies of Cutaneotrichosporon spp. (Trichosporonales, Basidiomycota) reveal imbalanced evolution between nucleotide sequences and chromosome synteny.</title>
        <authorList>
            <person name="Kobayashi Y."/>
            <person name="Kayamori A."/>
            <person name="Aoki K."/>
            <person name="Shiwa Y."/>
            <person name="Matsutani M."/>
            <person name="Fujita N."/>
            <person name="Sugita T."/>
            <person name="Iwasaki W."/>
            <person name="Tanaka N."/>
            <person name="Takashima M."/>
        </authorList>
    </citation>
    <scope>NUCLEOTIDE SEQUENCE</scope>
    <source>
        <strain evidence="11">HIS016</strain>
    </source>
</reference>
<dbReference type="AlphaFoldDB" id="A0AAD3TUV6"/>
<evidence type="ECO:0000313" key="12">
    <source>
        <dbReference type="Proteomes" id="UP001222932"/>
    </source>
</evidence>
<comment type="subcellular location">
    <subcellularLocation>
        <location evidence="1">Chromosome</location>
        <location evidence="1">Centromere</location>
        <location evidence="1">Kinetochore</location>
    </subcellularLocation>
</comment>
<protein>
    <recommendedName>
        <fullName evidence="13">Mis12-domain-containing protein</fullName>
    </recommendedName>
</protein>
<keyword evidence="4" id="KW-0132">Cell division</keyword>
<evidence type="ECO:0000256" key="2">
    <source>
        <dbReference type="ARBA" id="ARBA00008643"/>
    </source>
</evidence>
<keyword evidence="9" id="KW-0137">Centromere</keyword>
<evidence type="ECO:0000256" key="6">
    <source>
        <dbReference type="ARBA" id="ARBA00022838"/>
    </source>
</evidence>
<organism evidence="11 12">
    <name type="scientific">Cutaneotrichosporon spelunceum</name>
    <dbReference type="NCBI Taxonomy" id="1672016"/>
    <lineage>
        <taxon>Eukaryota</taxon>
        <taxon>Fungi</taxon>
        <taxon>Dikarya</taxon>
        <taxon>Basidiomycota</taxon>
        <taxon>Agaricomycotina</taxon>
        <taxon>Tremellomycetes</taxon>
        <taxon>Trichosporonales</taxon>
        <taxon>Trichosporonaceae</taxon>
        <taxon>Cutaneotrichosporon</taxon>
    </lineage>
</organism>
<evidence type="ECO:0000256" key="5">
    <source>
        <dbReference type="ARBA" id="ARBA00022776"/>
    </source>
</evidence>
<evidence type="ECO:0000313" key="11">
    <source>
        <dbReference type="EMBL" id="GMK57299.1"/>
    </source>
</evidence>
<keyword evidence="5" id="KW-0498">Mitosis</keyword>
<dbReference type="Proteomes" id="UP001222932">
    <property type="component" value="Unassembled WGS sequence"/>
</dbReference>
<evidence type="ECO:0008006" key="13">
    <source>
        <dbReference type="Google" id="ProtNLM"/>
    </source>
</evidence>
<proteinExistence type="inferred from homology"/>
<keyword evidence="3" id="KW-0158">Chromosome</keyword>
<sequence>MSRKSLRQMSEARETASDPPPQPTASSSKHTLDMPPLDLPDSITWDYEPDPRAPQQLSKDDKEAFMAELMGFEPYHVLSDIAEHARSAIYPTVTSVEGWARSIASGRPEYDREVDRGSHAFETLLENVIDRAFDKYTAYALRNSFAVPDGVDLALPWHSEMDFARAQFVADLDGGEDVLAARLASLRAKVEQARLVRYRLERAEAVLDRQLQVAQHRRNEVGFVRDAVANAGLAPLDEKAAGVVDALGSLHSNLEDVKMQPRALGVPPGVAWEAGRQAYLSWAVGKALAGGHEGEVPTDRLDAIERQTAEIGTDADLEQLNATAGGK</sequence>
<reference evidence="11" key="2">
    <citation type="submission" date="2023-06" db="EMBL/GenBank/DDBJ databases">
        <authorList>
            <person name="Kobayashi Y."/>
            <person name="Kayamori A."/>
            <person name="Aoki K."/>
            <person name="Shiwa Y."/>
            <person name="Fujita N."/>
            <person name="Sugita T."/>
            <person name="Iwasaki W."/>
            <person name="Tanaka N."/>
            <person name="Takashima M."/>
        </authorList>
    </citation>
    <scope>NUCLEOTIDE SEQUENCE</scope>
    <source>
        <strain evidence="11">HIS016</strain>
    </source>
</reference>
<dbReference type="GO" id="GO:0051301">
    <property type="term" value="P:cell division"/>
    <property type="evidence" value="ECO:0007669"/>
    <property type="project" value="UniProtKB-KW"/>
</dbReference>
<evidence type="ECO:0000256" key="4">
    <source>
        <dbReference type="ARBA" id="ARBA00022618"/>
    </source>
</evidence>
<comment type="similarity">
    <text evidence="2">Belongs to the mis12 family.</text>
</comment>
<name>A0AAD3TUV6_9TREE</name>
<dbReference type="PANTHER" id="PTHR14527">
    <property type="entry name" value="PROTEIN MIS12 HOMOLOG"/>
    <property type="match status" value="1"/>
</dbReference>
<dbReference type="InterPro" id="IPR008685">
    <property type="entry name" value="Centromere_Mis12"/>
</dbReference>
<keyword evidence="12" id="KW-1185">Reference proteome</keyword>
<dbReference type="GO" id="GO:0005634">
    <property type="term" value="C:nucleus"/>
    <property type="evidence" value="ECO:0007669"/>
    <property type="project" value="InterPro"/>
</dbReference>